<reference evidence="1" key="3">
    <citation type="submission" date="2015-10" db="EMBL/GenBank/DDBJ databases">
        <authorList>
            <person name="Gilbert D.G."/>
        </authorList>
    </citation>
    <scope>NUCLEOTIDE SEQUENCE</scope>
</reference>
<sequence length="111" mass="12921">MTPQILLIKKLKKRRQVSFNKRKLCRKIRPGEIESARDVVNLQVVTHFRQPSHGVSNRETKCLAAVYSWLNLTALCDDWLAFRMQQAHYSSITALHPTTALTQFLQDEKRT</sequence>
<name>A0A0N8ER59_9CRUS</name>
<protein>
    <submittedName>
        <fullName evidence="2">Uncharacterized protein</fullName>
    </submittedName>
</protein>
<organism evidence="2">
    <name type="scientific">Daphnia magna</name>
    <dbReference type="NCBI Taxonomy" id="35525"/>
    <lineage>
        <taxon>Eukaryota</taxon>
        <taxon>Metazoa</taxon>
        <taxon>Ecdysozoa</taxon>
        <taxon>Arthropoda</taxon>
        <taxon>Crustacea</taxon>
        <taxon>Branchiopoda</taxon>
        <taxon>Diplostraca</taxon>
        <taxon>Cladocera</taxon>
        <taxon>Anomopoda</taxon>
        <taxon>Daphniidae</taxon>
        <taxon>Daphnia</taxon>
    </lineage>
</organism>
<reference evidence="1" key="1">
    <citation type="submission" date="2015-10" db="EMBL/GenBank/DDBJ databases">
        <title>Daphnia magna gene sets from two clonal populations assembled and annotated with EvidentialGene.</title>
        <authorList>
            <person name="Gilbert D."/>
            <person name="Podicheti R."/>
            <person name="Orsini L."/>
            <person name="Colbourne J."/>
            <person name="Pfrender M."/>
        </authorList>
    </citation>
    <scope>NUCLEOTIDE SEQUENCE</scope>
</reference>
<evidence type="ECO:0000313" key="2">
    <source>
        <dbReference type="EMBL" id="JAN92741.1"/>
    </source>
</evidence>
<accession>A0A0N8ER59</accession>
<dbReference type="AlphaFoldDB" id="A0A0N8ER59"/>
<dbReference type="EMBL" id="GDIQ01001996">
    <property type="protein sequence ID" value="JAN92741.1"/>
    <property type="molecule type" value="Transcribed_RNA"/>
</dbReference>
<reference evidence="2" key="2">
    <citation type="submission" date="2015-10" db="EMBL/GenBank/DDBJ databases">
        <title>EvidentialGene: Evidence-directed Construction of Complete mRNA Transcriptomes without Genomes.</title>
        <authorList>
            <person name="Gilbert D.G."/>
        </authorList>
    </citation>
    <scope>NUCLEOTIDE SEQUENCE</scope>
</reference>
<proteinExistence type="predicted"/>
<evidence type="ECO:0000313" key="1">
    <source>
        <dbReference type="EMBL" id="JAI81455.1"/>
    </source>
</evidence>
<dbReference type="EMBL" id="GDIP01241946">
    <property type="protein sequence ID" value="JAI81455.1"/>
    <property type="molecule type" value="Transcribed_RNA"/>
</dbReference>